<dbReference type="GO" id="GO:0051213">
    <property type="term" value="F:dioxygenase activity"/>
    <property type="evidence" value="ECO:0007669"/>
    <property type="project" value="UniProtKB-KW"/>
</dbReference>
<dbReference type="InterPro" id="IPR015881">
    <property type="entry name" value="ARHD_Rieske_2Fe_2S"/>
</dbReference>
<evidence type="ECO:0000256" key="1">
    <source>
        <dbReference type="ARBA" id="ARBA00001962"/>
    </source>
</evidence>
<evidence type="ECO:0000256" key="2">
    <source>
        <dbReference type="ARBA" id="ARBA00022714"/>
    </source>
</evidence>
<reference evidence="10 11" key="1">
    <citation type="journal article" date="2021" name="Sci. Rep.">
        <title>Phenotypic and genomic hallmarks of a novel, potentially pathogenic rapidly growing Mycobacterium species related to the Mycobacterium fortuitum complex.</title>
        <authorList>
            <person name="Gharbi R."/>
            <person name="Khanna V."/>
            <person name="Frigui W."/>
            <person name="Mhenni B."/>
            <person name="Brosch R."/>
            <person name="Mardassi H."/>
        </authorList>
    </citation>
    <scope>NUCLEOTIDE SEQUENCE [LARGE SCALE GENOMIC DNA]</scope>
    <source>
        <strain evidence="10 11">TNTM28</strain>
    </source>
</reference>
<dbReference type="PANTHER" id="PTHR43756:SF5">
    <property type="entry name" value="CHOLINE MONOOXYGENASE, CHLOROPLASTIC"/>
    <property type="match status" value="1"/>
</dbReference>
<evidence type="ECO:0000256" key="4">
    <source>
        <dbReference type="ARBA" id="ARBA00023002"/>
    </source>
</evidence>
<dbReference type="InterPro" id="IPR017941">
    <property type="entry name" value="Rieske_2Fe-2S"/>
</dbReference>
<evidence type="ECO:0000256" key="3">
    <source>
        <dbReference type="ARBA" id="ARBA00022723"/>
    </source>
</evidence>
<dbReference type="SUPFAM" id="SSF55961">
    <property type="entry name" value="Bet v1-like"/>
    <property type="match status" value="1"/>
</dbReference>
<keyword evidence="10" id="KW-0223">Dioxygenase</keyword>
<dbReference type="PANTHER" id="PTHR43756">
    <property type="entry name" value="CHOLINE MONOOXYGENASE, CHLOROPLASTIC"/>
    <property type="match status" value="1"/>
</dbReference>
<name>A0ABS6KJR4_9MYCO</name>
<dbReference type="InterPro" id="IPR015879">
    <property type="entry name" value="Ring_hydroxy_dOase_asu_C_dom"/>
</dbReference>
<organism evidence="10 11">
    <name type="scientific">[Mycobacterium] fortunisiensis</name>
    <dbReference type="NCBI Taxonomy" id="2600579"/>
    <lineage>
        <taxon>Bacteria</taxon>
        <taxon>Bacillati</taxon>
        <taxon>Actinomycetota</taxon>
        <taxon>Actinomycetes</taxon>
        <taxon>Mycobacteriales</taxon>
        <taxon>Mycobacteriaceae</taxon>
        <taxon>Mycolicibacterium</taxon>
    </lineage>
</organism>
<evidence type="ECO:0000256" key="6">
    <source>
        <dbReference type="ARBA" id="ARBA00023014"/>
    </source>
</evidence>
<keyword evidence="6" id="KW-0411">Iron-sulfur</keyword>
<keyword evidence="2" id="KW-0001">2Fe-2S</keyword>
<protein>
    <submittedName>
        <fullName evidence="10">Aromatic ring-hydroxylating dioxygenase subunit alpha</fullName>
    </submittedName>
</protein>
<evidence type="ECO:0000313" key="11">
    <source>
        <dbReference type="Proteomes" id="UP000812982"/>
    </source>
</evidence>
<dbReference type="PRINTS" id="PR00090">
    <property type="entry name" value="RNGDIOXGNASE"/>
</dbReference>
<accession>A0ABS6KJR4</accession>
<sequence length="497" mass="55426">MGHQRIGLHRYRRAELHRGTDRGGRGGSVTRASDRTDSGLSKPGEARSVGPTVQSLLADDTREVPPPLLEESYEFLGSADIDKDRYLTPEFHQLEVERMWKKVWQFACREEDIPEPGDYHVYDLADMSLIVVRTAAGEIKAFHNSCLHRGTRLCDDAGRANQLRCPFHGFTWSLEGALTDVPGRWDFPHLDDATFALPQAQTGVWAGFVFVNPDPAAGPLSDYLGDLEKHFAPFKLQDRFKAIHVAKVIDCNWKVGMEAFLESYHVIATHPQLLEYLGDDNTQYDIYTRSDGLPGFNRMITPQATSSPHLEPLEPQDVLDAMFRDFFPEGVGAFEVPDGQSARPIVAAAMRENLAQTTGADLSGTSDSEILDAIQYFVFPNMVPWAGVGAPLTYRFRPYGNDPNRCIFDILMLIPLPAGVPKPKTAPPHWLGADEDYSAAPELGGLCAVFNQDLANLPRVQRGLRSMTKPGVTLANYQEVRIRQFHQDLDRYVSGDD</sequence>
<evidence type="ECO:0000256" key="5">
    <source>
        <dbReference type="ARBA" id="ARBA00023004"/>
    </source>
</evidence>
<keyword evidence="11" id="KW-1185">Reference proteome</keyword>
<evidence type="ECO:0000256" key="8">
    <source>
        <dbReference type="SAM" id="MobiDB-lite"/>
    </source>
</evidence>
<feature type="region of interest" description="Disordered" evidence="8">
    <location>
        <begin position="1"/>
        <end position="61"/>
    </location>
</feature>
<dbReference type="SUPFAM" id="SSF50022">
    <property type="entry name" value="ISP domain"/>
    <property type="match status" value="1"/>
</dbReference>
<dbReference type="Gene3D" id="2.102.10.10">
    <property type="entry name" value="Rieske [2Fe-2S] iron-sulphur domain"/>
    <property type="match status" value="1"/>
</dbReference>
<keyword evidence="3" id="KW-0479">Metal-binding</keyword>
<comment type="caution">
    <text evidence="10">The sequence shown here is derived from an EMBL/GenBank/DDBJ whole genome shotgun (WGS) entry which is preliminary data.</text>
</comment>
<evidence type="ECO:0000313" key="10">
    <source>
        <dbReference type="EMBL" id="MBU9763810.1"/>
    </source>
</evidence>
<dbReference type="EMBL" id="VOMB01000010">
    <property type="protein sequence ID" value="MBU9763810.1"/>
    <property type="molecule type" value="Genomic_DNA"/>
</dbReference>
<dbReference type="InterPro" id="IPR001663">
    <property type="entry name" value="Rng_hydr_dOase-A"/>
</dbReference>
<keyword evidence="5" id="KW-0408">Iron</keyword>
<dbReference type="PROSITE" id="PS00570">
    <property type="entry name" value="RING_HYDROXYL_ALPHA"/>
    <property type="match status" value="1"/>
</dbReference>
<comment type="cofactor">
    <cofactor evidence="1">
        <name>Fe cation</name>
        <dbReference type="ChEBI" id="CHEBI:24875"/>
    </cofactor>
</comment>
<feature type="compositionally biased region" description="Basic and acidic residues" evidence="8">
    <location>
        <begin position="13"/>
        <end position="24"/>
    </location>
</feature>
<dbReference type="Pfam" id="PF00355">
    <property type="entry name" value="Rieske"/>
    <property type="match status" value="1"/>
</dbReference>
<dbReference type="CDD" id="cd03469">
    <property type="entry name" value="Rieske_RO_Alpha_N"/>
    <property type="match status" value="1"/>
</dbReference>
<dbReference type="InterPro" id="IPR036922">
    <property type="entry name" value="Rieske_2Fe-2S_sf"/>
</dbReference>
<evidence type="ECO:0000259" key="9">
    <source>
        <dbReference type="PROSITE" id="PS51296"/>
    </source>
</evidence>
<keyword evidence="7" id="KW-0520">NAD</keyword>
<dbReference type="CDD" id="cd08882">
    <property type="entry name" value="RHO_alpha_C_MupW-like"/>
    <property type="match status" value="1"/>
</dbReference>
<proteinExistence type="predicted"/>
<dbReference type="Pfam" id="PF00848">
    <property type="entry name" value="Ring_hydroxyl_A"/>
    <property type="match status" value="1"/>
</dbReference>
<gene>
    <name evidence="10" type="ORF">FR943_08140</name>
</gene>
<keyword evidence="4" id="KW-0560">Oxidoreductase</keyword>
<feature type="compositionally biased region" description="Basic residues" evidence="8">
    <location>
        <begin position="1"/>
        <end position="12"/>
    </location>
</feature>
<feature type="domain" description="Rieske" evidence="9">
    <location>
        <begin position="104"/>
        <end position="211"/>
    </location>
</feature>
<dbReference type="PROSITE" id="PS51296">
    <property type="entry name" value="RIESKE"/>
    <property type="match status" value="1"/>
</dbReference>
<dbReference type="Gene3D" id="3.90.380.10">
    <property type="entry name" value="Naphthalene 1,2-dioxygenase Alpha Subunit, Chain A, domain 1"/>
    <property type="match status" value="1"/>
</dbReference>
<dbReference type="Proteomes" id="UP000812982">
    <property type="component" value="Unassembled WGS sequence"/>
</dbReference>
<evidence type="ECO:0000256" key="7">
    <source>
        <dbReference type="ARBA" id="ARBA00023027"/>
    </source>
</evidence>